<dbReference type="Pfam" id="PF06268">
    <property type="entry name" value="Fascin"/>
    <property type="match status" value="1"/>
</dbReference>
<comment type="subcellular location">
    <subcellularLocation>
        <location evidence="1">Cytoplasm</location>
    </subcellularLocation>
</comment>
<evidence type="ECO:0000313" key="6">
    <source>
        <dbReference type="Proteomes" id="UP000243494"/>
    </source>
</evidence>
<evidence type="ECO:0000256" key="3">
    <source>
        <dbReference type="ARBA" id="ARBA00023203"/>
    </source>
</evidence>
<dbReference type="RefSeq" id="WP_095406050.1">
    <property type="nucleotide sequence ID" value="NZ_NOJZ02000045.1"/>
</dbReference>
<dbReference type="AlphaFoldDB" id="A0A371IPW0"/>
<dbReference type="InterPro" id="IPR008999">
    <property type="entry name" value="Actin-crosslinking"/>
</dbReference>
<dbReference type="SUPFAM" id="SSF50405">
    <property type="entry name" value="Actin-crosslinking proteins"/>
    <property type="match status" value="1"/>
</dbReference>
<dbReference type="InterPro" id="IPR022768">
    <property type="entry name" value="Fascin-like_dom"/>
</dbReference>
<evidence type="ECO:0000259" key="4">
    <source>
        <dbReference type="Pfam" id="PF06268"/>
    </source>
</evidence>
<reference evidence="5 6" key="1">
    <citation type="journal article" date="2017" name="Genome Announc.">
        <title>Draft Genome Sequence of Romboutsia maritimum sp. nov. Strain CCRI-22766(T), Isolated from Coastal Estuarine Mud.</title>
        <authorList>
            <person name="Maheux A.F."/>
            <person name="Boudreau D.K."/>
            <person name="Berube E."/>
            <person name="Boissinot M."/>
            <person name="Raymond F."/>
            <person name="Brodeur S."/>
            <person name="Corbeil J."/>
            <person name="Brightwell G."/>
            <person name="Broda D."/>
            <person name="Omar R.F."/>
            <person name="Bergeron M.G."/>
        </authorList>
    </citation>
    <scope>NUCLEOTIDE SEQUENCE [LARGE SCALE GENOMIC DNA]</scope>
    <source>
        <strain evidence="5 6">CCRI-22766</strain>
    </source>
</reference>
<dbReference type="GO" id="GO:0051015">
    <property type="term" value="F:actin filament binding"/>
    <property type="evidence" value="ECO:0007669"/>
    <property type="project" value="InterPro"/>
</dbReference>
<keyword evidence="2" id="KW-0963">Cytoplasm</keyword>
<dbReference type="EMBL" id="NOJZ02000045">
    <property type="protein sequence ID" value="RDY22515.1"/>
    <property type="molecule type" value="Genomic_DNA"/>
</dbReference>
<feature type="domain" description="Fascin-like" evidence="4">
    <location>
        <begin position="72"/>
        <end position="168"/>
    </location>
</feature>
<evidence type="ECO:0000256" key="1">
    <source>
        <dbReference type="ARBA" id="ARBA00004496"/>
    </source>
</evidence>
<evidence type="ECO:0000313" key="5">
    <source>
        <dbReference type="EMBL" id="RDY22515.1"/>
    </source>
</evidence>
<dbReference type="OrthoDB" id="1752623at2"/>
<gene>
    <name evidence="5" type="ORF">CHF27_013065</name>
</gene>
<keyword evidence="6" id="KW-1185">Reference proteome</keyword>
<protein>
    <recommendedName>
        <fullName evidence="4">Fascin-like domain-containing protein</fullName>
    </recommendedName>
</protein>
<dbReference type="Proteomes" id="UP000243494">
    <property type="component" value="Unassembled WGS sequence"/>
</dbReference>
<dbReference type="GO" id="GO:0030674">
    <property type="term" value="F:protein-macromolecule adaptor activity"/>
    <property type="evidence" value="ECO:0007669"/>
    <property type="project" value="InterPro"/>
</dbReference>
<organism evidence="5 6">
    <name type="scientific">Romboutsia maritimum</name>
    <dbReference type="NCBI Taxonomy" id="2020948"/>
    <lineage>
        <taxon>Bacteria</taxon>
        <taxon>Bacillati</taxon>
        <taxon>Bacillota</taxon>
        <taxon>Clostridia</taxon>
        <taxon>Peptostreptococcales</taxon>
        <taxon>Peptostreptococcaceae</taxon>
        <taxon>Romboutsia</taxon>
    </lineage>
</organism>
<sequence>MTTKNYYKDNRLPQGGIIIAPPFMWPNPGNMPPFQNYPPFKPNKPNKEDKEVKVKIKSVFEDEFVVVDNGYLYATGEKVNKNGIFKLVFTNDNSVKIRLEGKNFIRLDEKSFLVADTNKKGATKFSIYKENNREYSLKAPNGYFVRVREQDKRLVARAEKPGPRTKFKFRVVE</sequence>
<dbReference type="CDD" id="cd00257">
    <property type="entry name" value="beta-trefoil_FSCN-like"/>
    <property type="match status" value="1"/>
</dbReference>
<comment type="caution">
    <text evidence="5">The sequence shown here is derived from an EMBL/GenBank/DDBJ whole genome shotgun (WGS) entry which is preliminary data.</text>
</comment>
<proteinExistence type="predicted"/>
<keyword evidence="3" id="KW-0009">Actin-binding</keyword>
<evidence type="ECO:0000256" key="2">
    <source>
        <dbReference type="ARBA" id="ARBA00022490"/>
    </source>
</evidence>
<dbReference type="Gene3D" id="2.80.10.50">
    <property type="match status" value="1"/>
</dbReference>
<accession>A0A371IPW0</accession>
<dbReference type="GO" id="GO:0005737">
    <property type="term" value="C:cytoplasm"/>
    <property type="evidence" value="ECO:0007669"/>
    <property type="project" value="UniProtKB-SubCell"/>
</dbReference>
<name>A0A371IPW0_9FIRM</name>